<dbReference type="OrthoDB" id="5724405at2"/>
<dbReference type="Proteomes" id="UP000317839">
    <property type="component" value="Unassembled WGS sequence"/>
</dbReference>
<evidence type="ECO:0000313" key="2">
    <source>
        <dbReference type="Proteomes" id="UP000317839"/>
    </source>
</evidence>
<keyword evidence="2" id="KW-1185">Reference proteome</keyword>
<evidence type="ECO:0000313" key="1">
    <source>
        <dbReference type="EMBL" id="TQV77074.1"/>
    </source>
</evidence>
<protein>
    <recommendedName>
        <fullName evidence="3">PilZ domain-containing protein</fullName>
    </recommendedName>
</protein>
<reference evidence="1 2" key="1">
    <citation type="submission" date="2019-06" db="EMBL/GenBank/DDBJ databases">
        <title>Draft genome of Aliikangiella marina GYP-15.</title>
        <authorList>
            <person name="Wang G."/>
        </authorList>
    </citation>
    <scope>NUCLEOTIDE SEQUENCE [LARGE SCALE GENOMIC DNA]</scope>
    <source>
        <strain evidence="1 2">GYP-15</strain>
    </source>
</reference>
<sequence>MDSLRLTIPSQQEGQHILVETDKSKLSEWLRSLPLADMSKTLPEITRAISSLNRTEMNYKHRAELTELFDASYRLIHDSYRPKIVANVVSNKSNSAEKEILEKLHNLTREMAFAHKIIVNDCLGKRQFWGKNKHKVKATAFAIFYLGIMLIEQYEIYTPVPIYLWREINALFANAGKEESEKAVVEVGESHCLPSIEQNYIRNCLIALADPYHLDKGEHWQLFYYLQNWGHLASISEDPDEFRKEQCFIIDVTSENKPSFVTSELDDPEDPKIRLLLTFDLLRQIKFDLESFTENNKLPAKSFHRSIRFSTAKYLWEHLTRHWSHRVERSTRRYPIVTRVDVVWGIDDISRVLGRAEQNGRKPLTYDEIKALTEIKQQDHLTWDAINVSAGGIGLCSRRYMIPHIRLGDIALIREYMDGKPAPHWRLAVCRWHTGDKHNGTMLGLKYIEGRYHPVRLILYQGKNEKGGQPGIVVTDAIVEGSNSATIITSRGSHKDNRVYAMLGMDKPVEVRPRLKVEVTPCIERFFYQTYELRDELAEEVQEEVSDVIPWTAIPHEKGNLTDEFEIDEFEKPSSLDDVRLPGDH</sequence>
<proteinExistence type="predicted"/>
<organism evidence="1 2">
    <name type="scientific">Aliikangiella marina</name>
    <dbReference type="NCBI Taxonomy" id="1712262"/>
    <lineage>
        <taxon>Bacteria</taxon>
        <taxon>Pseudomonadati</taxon>
        <taxon>Pseudomonadota</taxon>
        <taxon>Gammaproteobacteria</taxon>
        <taxon>Oceanospirillales</taxon>
        <taxon>Pleioneaceae</taxon>
        <taxon>Aliikangiella</taxon>
    </lineage>
</organism>
<accession>A0A545TIL8</accession>
<evidence type="ECO:0008006" key="3">
    <source>
        <dbReference type="Google" id="ProtNLM"/>
    </source>
</evidence>
<name>A0A545TIL8_9GAMM</name>
<gene>
    <name evidence="1" type="ORF">FLL45_03725</name>
</gene>
<dbReference type="AlphaFoldDB" id="A0A545TIL8"/>
<dbReference type="EMBL" id="VIKR01000001">
    <property type="protein sequence ID" value="TQV77074.1"/>
    <property type="molecule type" value="Genomic_DNA"/>
</dbReference>
<dbReference type="RefSeq" id="WP_142888434.1">
    <property type="nucleotide sequence ID" value="NZ_VIKR01000001.1"/>
</dbReference>
<comment type="caution">
    <text evidence="1">The sequence shown here is derived from an EMBL/GenBank/DDBJ whole genome shotgun (WGS) entry which is preliminary data.</text>
</comment>